<evidence type="ECO:0000259" key="7">
    <source>
        <dbReference type="Pfam" id="PF09335"/>
    </source>
</evidence>
<dbReference type="GO" id="GO:0016020">
    <property type="term" value="C:membrane"/>
    <property type="evidence" value="ECO:0007669"/>
    <property type="project" value="UniProtKB-SubCell"/>
</dbReference>
<dbReference type="Proteomes" id="UP000654370">
    <property type="component" value="Unassembled WGS sequence"/>
</dbReference>
<dbReference type="InterPro" id="IPR032816">
    <property type="entry name" value="VTT_dom"/>
</dbReference>
<keyword evidence="5 6" id="KW-0472">Membrane</keyword>
<accession>A0A8H7PT97</accession>
<dbReference type="PANTHER" id="PTHR43220">
    <property type="match status" value="1"/>
</dbReference>
<organism evidence="8 9">
    <name type="scientific">Mortierella isabellina</name>
    <name type="common">Filamentous fungus</name>
    <name type="synonym">Umbelopsis isabellina</name>
    <dbReference type="NCBI Taxonomy" id="91625"/>
    <lineage>
        <taxon>Eukaryota</taxon>
        <taxon>Fungi</taxon>
        <taxon>Fungi incertae sedis</taxon>
        <taxon>Mucoromycota</taxon>
        <taxon>Mucoromycotina</taxon>
        <taxon>Umbelopsidomycetes</taxon>
        <taxon>Umbelopsidales</taxon>
        <taxon>Umbelopsidaceae</taxon>
        <taxon>Umbelopsis</taxon>
    </lineage>
</organism>
<feature type="transmembrane region" description="Helical" evidence="6">
    <location>
        <begin position="70"/>
        <end position="92"/>
    </location>
</feature>
<evidence type="ECO:0000256" key="3">
    <source>
        <dbReference type="ARBA" id="ARBA00022729"/>
    </source>
</evidence>
<feature type="transmembrane region" description="Helical" evidence="6">
    <location>
        <begin position="215"/>
        <end position="232"/>
    </location>
</feature>
<evidence type="ECO:0000256" key="2">
    <source>
        <dbReference type="ARBA" id="ARBA00022692"/>
    </source>
</evidence>
<dbReference type="InterPro" id="IPR045014">
    <property type="entry name" value="TM41A/B"/>
</dbReference>
<dbReference type="Pfam" id="PF09335">
    <property type="entry name" value="VTT_dom"/>
    <property type="match status" value="1"/>
</dbReference>
<dbReference type="AlphaFoldDB" id="A0A8H7PT97"/>
<dbReference type="OrthoDB" id="3364966at2759"/>
<evidence type="ECO:0000313" key="8">
    <source>
        <dbReference type="EMBL" id="KAG2179119.1"/>
    </source>
</evidence>
<protein>
    <recommendedName>
        <fullName evidence="7">VTT domain-containing protein</fullName>
    </recommendedName>
</protein>
<keyword evidence="2 6" id="KW-0812">Transmembrane</keyword>
<dbReference type="PANTHER" id="PTHR43220:SF21">
    <property type="entry name" value="TRANSMEMBRANE PROTEIN 41A"/>
    <property type="match status" value="1"/>
</dbReference>
<feature type="transmembrane region" description="Helical" evidence="6">
    <location>
        <begin position="165"/>
        <end position="185"/>
    </location>
</feature>
<feature type="transmembrane region" description="Helical" evidence="6">
    <location>
        <begin position="130"/>
        <end position="153"/>
    </location>
</feature>
<comment type="caution">
    <text evidence="8">The sequence shown here is derived from an EMBL/GenBank/DDBJ whole genome shotgun (WGS) entry which is preliminary data.</text>
</comment>
<dbReference type="EMBL" id="JAEPQZ010000007">
    <property type="protein sequence ID" value="KAG2179119.1"/>
    <property type="molecule type" value="Genomic_DNA"/>
</dbReference>
<comment type="subcellular location">
    <subcellularLocation>
        <location evidence="1">Membrane</location>
        <topology evidence="1">Multi-pass membrane protein</topology>
    </subcellularLocation>
</comment>
<feature type="transmembrane region" description="Helical" evidence="6">
    <location>
        <begin position="239"/>
        <end position="258"/>
    </location>
</feature>
<gene>
    <name evidence="8" type="ORF">INT43_001969</name>
</gene>
<sequence length="331" mass="36816">MATIALDKISNEPNNMIVDADSACSVDIYTSKPVTPSPAALYELDEDSEINECIYGQPIVVKSSTTLKNIAIRMFLFTLIAVVSLIFSLLLAHQTLGLGIPHTLSEMKDFAIQLESISQETWTGYLHVTFFFAVLYLWQQGFSIPGSVLLNLLGGYLYGSFAGSLWTSLLTAGGATLAYLLALLVSEPFLDLNWVATRIEVIRTQVNDNKKAGGLFWWLLFARLFPFTPYWFMNMSAPLLDIPIMPFFMSTFLGSLPYNFICCQAGEVIGQITSTADIVSMSMILKMAFISLISLIPVVFGTQIKRYMSRRLAIKSGNIDLEYQQLPQRSS</sequence>
<keyword evidence="4 6" id="KW-1133">Transmembrane helix</keyword>
<keyword evidence="9" id="KW-1185">Reference proteome</keyword>
<evidence type="ECO:0000256" key="1">
    <source>
        <dbReference type="ARBA" id="ARBA00004141"/>
    </source>
</evidence>
<keyword evidence="3" id="KW-0732">Signal</keyword>
<name>A0A8H7PT97_MORIS</name>
<evidence type="ECO:0000256" key="4">
    <source>
        <dbReference type="ARBA" id="ARBA00022989"/>
    </source>
</evidence>
<proteinExistence type="predicted"/>
<evidence type="ECO:0000256" key="5">
    <source>
        <dbReference type="ARBA" id="ARBA00023136"/>
    </source>
</evidence>
<evidence type="ECO:0000313" key="9">
    <source>
        <dbReference type="Proteomes" id="UP000654370"/>
    </source>
</evidence>
<feature type="transmembrane region" description="Helical" evidence="6">
    <location>
        <begin position="278"/>
        <end position="301"/>
    </location>
</feature>
<feature type="domain" description="VTT" evidence="7">
    <location>
        <begin position="144"/>
        <end position="267"/>
    </location>
</feature>
<reference evidence="8" key="1">
    <citation type="submission" date="2020-12" db="EMBL/GenBank/DDBJ databases">
        <title>Metabolic potential, ecology and presence of endohyphal bacteria is reflected in genomic diversity of Mucoromycotina.</title>
        <authorList>
            <person name="Muszewska A."/>
            <person name="Okrasinska A."/>
            <person name="Steczkiewicz K."/>
            <person name="Drgas O."/>
            <person name="Orlowska M."/>
            <person name="Perlinska-Lenart U."/>
            <person name="Aleksandrzak-Piekarczyk T."/>
            <person name="Szatraj K."/>
            <person name="Zielenkiewicz U."/>
            <person name="Pilsyk S."/>
            <person name="Malc E."/>
            <person name="Mieczkowski P."/>
            <person name="Kruszewska J.S."/>
            <person name="Biernat P."/>
            <person name="Pawlowska J."/>
        </authorList>
    </citation>
    <scope>NUCLEOTIDE SEQUENCE</scope>
    <source>
        <strain evidence="8">WA0000067209</strain>
    </source>
</reference>
<evidence type="ECO:0000256" key="6">
    <source>
        <dbReference type="SAM" id="Phobius"/>
    </source>
</evidence>